<keyword evidence="7" id="KW-0762">Sugar transport</keyword>
<reference evidence="16" key="1">
    <citation type="submission" date="2016-03" db="EMBL/GenBank/DDBJ databases">
        <authorList>
            <person name="Sibley D."/>
            <person name="Venepally P."/>
            <person name="Karamycheva S."/>
            <person name="Hadjithomas M."/>
            <person name="Khan A."/>
            <person name="Brunk B."/>
            <person name="Roos D."/>
            <person name="Caler E."/>
            <person name="Lorenzi H."/>
        </authorList>
    </citation>
    <scope>NUCLEOTIDE SEQUENCE [LARGE SCALE GENOMIC DNA]</scope>
    <source>
        <strain evidence="16">TgCatPRC2</strain>
    </source>
</reference>
<keyword evidence="9" id="KW-0677">Repeat</keyword>
<keyword evidence="10 14" id="KW-1133">Transmembrane helix</keyword>
<keyword evidence="12 14" id="KW-0472">Membrane</keyword>
<dbReference type="Proteomes" id="UP000075225">
    <property type="component" value="Unassembled WGS sequence"/>
</dbReference>
<dbReference type="InterPro" id="IPR047664">
    <property type="entry name" value="SWEET"/>
</dbReference>
<accession>A0A151H0F9</accession>
<dbReference type="EMBL" id="AHZP02002863">
    <property type="protein sequence ID" value="KYK62819.1"/>
    <property type="molecule type" value="Genomic_DNA"/>
</dbReference>
<proteinExistence type="inferred from homology"/>
<dbReference type="PANTHER" id="PTHR10791:SF30">
    <property type="entry name" value="SUGAR TRANSPORTER SWEET1"/>
    <property type="match status" value="1"/>
</dbReference>
<sequence>MPLANGAPRGRRRGVPLLFLFALLSLSLFNSSLWPVAPRAALLAVHATQLRSRSSSASEGDRSPASPPPAGAPAPSDAVLPVISPTSPVSSAFSASPPSPPLSPPSVAFPSPGVVEGGETRQAVVSAERPASLPSSVLPMPLNTAGLSPSSPSSPLPSSSFPLPSSSFPLPSSSFPLSPSPSPSLPLSSSLPSAAAAPVAEGAGGEDASLFPREQQVTFWSILVSPLTAFPAFLASRLLWLMKVLAVLSAVVMLLSPLPTIIRIKACRSTAELQGLPYVMLLLSAIIWLVYGVLRRDIVLLAPNLCGFFLSLWYVHVFRKFCKHPQQAQLLRVYVLLSGLLLLGIFLTSLFLGFDGATKLVGLAAAVINVFSYVAPLSALRVILREKSTACLPVEVSVGNWICSSLWLFYGWLSEDLFILLPNLIGTIVGCAQLALLAMYPPPSRRGFSVLGGSSCSRPYRPPACSAPAVDEAFSPSVLSPSYGSSSQVRSSFSPLSASSPHCLSPSASFASGGAGSVASTAASLEEQRLARSSGTPDKPAFIPENTSVCANAPSLPTHEMLLRDWQQRLLRAKEEEREGWQPPGEREEGAFLESDEQGNPCFSRPSPVRSTGLEKVEEMAGGFDFCGGAGDSWKKQRSPEGGQVRQVAYATLEEAENAVSAAYGEFPGRGEAFIRAA</sequence>
<dbReference type="Gene3D" id="1.20.1280.290">
    <property type="match status" value="2"/>
</dbReference>
<evidence type="ECO:0000256" key="7">
    <source>
        <dbReference type="ARBA" id="ARBA00022597"/>
    </source>
</evidence>
<dbReference type="Pfam" id="PF03083">
    <property type="entry name" value="MtN3_slv"/>
    <property type="match status" value="2"/>
</dbReference>
<feature type="transmembrane region" description="Helical" evidence="14">
    <location>
        <begin position="330"/>
        <end position="354"/>
    </location>
</feature>
<feature type="compositionally biased region" description="Basic and acidic residues" evidence="13">
    <location>
        <begin position="574"/>
        <end position="590"/>
    </location>
</feature>
<evidence type="ECO:0000256" key="14">
    <source>
        <dbReference type="SAM" id="Phobius"/>
    </source>
</evidence>
<keyword evidence="6" id="KW-1003">Cell membrane</keyword>
<name>A0A151H0F9_TOXGO</name>
<evidence type="ECO:0000256" key="10">
    <source>
        <dbReference type="ARBA" id="ARBA00022989"/>
    </source>
</evidence>
<feature type="transmembrane region" description="Helical" evidence="14">
    <location>
        <begin position="419"/>
        <end position="440"/>
    </location>
</feature>
<evidence type="ECO:0000256" key="6">
    <source>
        <dbReference type="ARBA" id="ARBA00022475"/>
    </source>
</evidence>
<organism evidence="15 16">
    <name type="scientific">Toxoplasma gondii TgCatPRC2</name>
    <dbReference type="NCBI Taxonomy" id="1130821"/>
    <lineage>
        <taxon>Eukaryota</taxon>
        <taxon>Sar</taxon>
        <taxon>Alveolata</taxon>
        <taxon>Apicomplexa</taxon>
        <taxon>Conoidasida</taxon>
        <taxon>Coccidia</taxon>
        <taxon>Eucoccidiorida</taxon>
        <taxon>Eimeriorina</taxon>
        <taxon>Sarcocystidae</taxon>
        <taxon>Toxoplasma</taxon>
    </lineage>
</organism>
<evidence type="ECO:0000256" key="12">
    <source>
        <dbReference type="ARBA" id="ARBA00023136"/>
    </source>
</evidence>
<dbReference type="GO" id="GO:0051119">
    <property type="term" value="F:sugar transmembrane transporter activity"/>
    <property type="evidence" value="ECO:0007669"/>
    <property type="project" value="InterPro"/>
</dbReference>
<dbReference type="VEuPathDB" id="ToxoDB:TGPRC2_300250"/>
<dbReference type="AlphaFoldDB" id="A0A151H0F9"/>
<feature type="compositionally biased region" description="Low complexity" evidence="13">
    <location>
        <begin position="73"/>
        <end position="96"/>
    </location>
</feature>
<comment type="subcellular location">
    <subcellularLocation>
        <location evidence="1">Cell membrane</location>
        <topology evidence="1">Multi-pass membrane protein</topology>
    </subcellularLocation>
    <subcellularLocation>
        <location evidence="2">Golgi apparatus membrane</location>
        <topology evidence="2">Multi-pass membrane protein</topology>
    </subcellularLocation>
</comment>
<keyword evidence="11" id="KW-0333">Golgi apparatus</keyword>
<dbReference type="GO" id="GO:0000139">
    <property type="term" value="C:Golgi membrane"/>
    <property type="evidence" value="ECO:0007669"/>
    <property type="project" value="UniProtKB-SubCell"/>
</dbReference>
<comment type="similarity">
    <text evidence="3">Belongs to the SWEET sugar transporter family.</text>
</comment>
<dbReference type="FunFam" id="1.20.1280.290:FF:000004">
    <property type="entry name" value="Sugar transporter SWEET"/>
    <property type="match status" value="1"/>
</dbReference>
<comment type="caution">
    <text evidence="15">The sequence shown here is derived from an EMBL/GenBank/DDBJ whole genome shotgun (WGS) entry which is preliminary data.</text>
</comment>
<feature type="region of interest" description="Disordered" evidence="13">
    <location>
        <begin position="574"/>
        <end position="610"/>
    </location>
</feature>
<dbReference type="FunFam" id="1.20.1280.290:FF:000007">
    <property type="entry name" value="Bidirectional sugar transporter SWEET7"/>
    <property type="match status" value="1"/>
</dbReference>
<feature type="transmembrane region" description="Helical" evidence="14">
    <location>
        <begin position="300"/>
        <end position="318"/>
    </location>
</feature>
<evidence type="ECO:0000256" key="2">
    <source>
        <dbReference type="ARBA" id="ARBA00004653"/>
    </source>
</evidence>
<feature type="transmembrane region" description="Helical" evidence="14">
    <location>
        <begin position="360"/>
        <end position="380"/>
    </location>
</feature>
<evidence type="ECO:0000256" key="13">
    <source>
        <dbReference type="SAM" id="MobiDB-lite"/>
    </source>
</evidence>
<dbReference type="GO" id="GO:0005886">
    <property type="term" value="C:plasma membrane"/>
    <property type="evidence" value="ECO:0007669"/>
    <property type="project" value="UniProtKB-SubCell"/>
</dbReference>
<dbReference type="OrthoDB" id="409725at2759"/>
<keyword evidence="8 14" id="KW-0812">Transmembrane</keyword>
<gene>
    <name evidence="15" type="ORF">TGPRC2_300250</name>
</gene>
<feature type="transmembrane region" description="Helical" evidence="14">
    <location>
        <begin position="392"/>
        <end position="413"/>
    </location>
</feature>
<keyword evidence="5" id="KW-0813">Transport</keyword>
<evidence type="ECO:0000313" key="16">
    <source>
        <dbReference type="Proteomes" id="UP000075225"/>
    </source>
</evidence>
<feature type="transmembrane region" description="Helical" evidence="14">
    <location>
        <begin position="276"/>
        <end position="294"/>
    </location>
</feature>
<evidence type="ECO:0000256" key="4">
    <source>
        <dbReference type="ARBA" id="ARBA00021741"/>
    </source>
</evidence>
<evidence type="ECO:0000256" key="1">
    <source>
        <dbReference type="ARBA" id="ARBA00004651"/>
    </source>
</evidence>
<dbReference type="PANTHER" id="PTHR10791">
    <property type="entry name" value="RAG1-ACTIVATING PROTEIN 1"/>
    <property type="match status" value="1"/>
</dbReference>
<evidence type="ECO:0000256" key="5">
    <source>
        <dbReference type="ARBA" id="ARBA00022448"/>
    </source>
</evidence>
<evidence type="ECO:0000256" key="8">
    <source>
        <dbReference type="ARBA" id="ARBA00022692"/>
    </source>
</evidence>
<feature type="region of interest" description="Disordered" evidence="13">
    <location>
        <begin position="53"/>
        <end position="138"/>
    </location>
</feature>
<evidence type="ECO:0000313" key="15">
    <source>
        <dbReference type="EMBL" id="KYK62819.1"/>
    </source>
</evidence>
<evidence type="ECO:0000256" key="3">
    <source>
        <dbReference type="ARBA" id="ARBA00007809"/>
    </source>
</evidence>
<protein>
    <recommendedName>
        <fullName evidence="4">Sugar transporter SWEET1</fullName>
    </recommendedName>
</protein>
<dbReference type="InterPro" id="IPR004316">
    <property type="entry name" value="SWEET_rpt"/>
</dbReference>
<evidence type="ECO:0000256" key="9">
    <source>
        <dbReference type="ARBA" id="ARBA00022737"/>
    </source>
</evidence>
<feature type="region of interest" description="Disordered" evidence="13">
    <location>
        <begin position="526"/>
        <end position="548"/>
    </location>
</feature>
<evidence type="ECO:0000256" key="11">
    <source>
        <dbReference type="ARBA" id="ARBA00023034"/>
    </source>
</evidence>